<dbReference type="AlphaFoldDB" id="A0A9N9C0Q6"/>
<keyword evidence="4" id="KW-1185">Reference proteome</keyword>
<dbReference type="OrthoDB" id="2439775at2759"/>
<feature type="compositionally biased region" description="Acidic residues" evidence="1">
    <location>
        <begin position="118"/>
        <end position="140"/>
    </location>
</feature>
<comment type="caution">
    <text evidence="3">The sequence shown here is derived from an EMBL/GenBank/DDBJ whole genome shotgun (WGS) entry which is preliminary data.</text>
</comment>
<keyword evidence="2" id="KW-0472">Membrane</keyword>
<feature type="transmembrane region" description="Helical" evidence="2">
    <location>
        <begin position="939"/>
        <end position="960"/>
    </location>
</feature>
<dbReference type="EMBL" id="CAJVPK010001338">
    <property type="protein sequence ID" value="CAG8582551.1"/>
    <property type="molecule type" value="Genomic_DNA"/>
</dbReference>
<keyword evidence="2" id="KW-0812">Transmembrane</keyword>
<dbReference type="Proteomes" id="UP000789706">
    <property type="component" value="Unassembled WGS sequence"/>
</dbReference>
<reference evidence="3" key="1">
    <citation type="submission" date="2021-06" db="EMBL/GenBank/DDBJ databases">
        <authorList>
            <person name="Kallberg Y."/>
            <person name="Tangrot J."/>
            <person name="Rosling A."/>
        </authorList>
    </citation>
    <scope>NUCLEOTIDE SEQUENCE</scope>
    <source>
        <strain evidence="3">AZ414A</strain>
    </source>
</reference>
<feature type="transmembrane region" description="Helical" evidence="2">
    <location>
        <begin position="910"/>
        <end position="932"/>
    </location>
</feature>
<keyword evidence="2" id="KW-1133">Transmembrane helix</keyword>
<feature type="transmembrane region" description="Helical" evidence="2">
    <location>
        <begin position="1027"/>
        <end position="1051"/>
    </location>
</feature>
<name>A0A9N9C0Q6_9GLOM</name>
<gene>
    <name evidence="3" type="ORF">DEBURN_LOCUS8645</name>
</gene>
<evidence type="ECO:0000256" key="2">
    <source>
        <dbReference type="SAM" id="Phobius"/>
    </source>
</evidence>
<feature type="region of interest" description="Disordered" evidence="1">
    <location>
        <begin position="1"/>
        <end position="49"/>
    </location>
</feature>
<evidence type="ECO:0000313" key="3">
    <source>
        <dbReference type="EMBL" id="CAG8582551.1"/>
    </source>
</evidence>
<protein>
    <submittedName>
        <fullName evidence="3">3148_t:CDS:1</fullName>
    </submittedName>
</protein>
<feature type="transmembrane region" description="Helical" evidence="2">
    <location>
        <begin position="877"/>
        <end position="898"/>
    </location>
</feature>
<accession>A0A9N9C0Q6</accession>
<feature type="region of interest" description="Disordered" evidence="1">
    <location>
        <begin position="113"/>
        <end position="163"/>
    </location>
</feature>
<evidence type="ECO:0000313" key="4">
    <source>
        <dbReference type="Proteomes" id="UP000789706"/>
    </source>
</evidence>
<dbReference type="SUPFAM" id="SSF50978">
    <property type="entry name" value="WD40 repeat-like"/>
    <property type="match status" value="1"/>
</dbReference>
<proteinExistence type="predicted"/>
<sequence>MSEKDHSSSLNENDEVSSDKSKTKSTKKDKKNSQFHGNRTAISPDGKQIVTFNPETSGIKLYGINNLSNPIGEFKSDFKNPCWSLAISDCVNDDERLIALSCFDSRTFIHDDDKTDLESDGDGDDENDLESGGGDDENDLESGGGDDKNDLESGVGDKVNTQYGYDEFDPQTWVISTADGNEIYTSLESIGGIKRFKPLEQCEQFEQFEQFELPHQLSKQLKRHSHDKWQGSFKILQKSIIKNHFMVHSFENRHQIIEMYSLITGDLEMLFKRHESSSASDIIRGSPILAISQNEKILAFCRGTSSITLYSIENGLEITTKQLKSQSGIHKILDINFIDADNKLLIILEEKEDRHLKNSKNHQIFVVWDLFTTFENSIRQTDYPKTKKPLKMDLTYRLMNSHGKVFAIRDSEGSEGSEDIFSVLDPNEDVDSIRNPSKKAKTEVYINSTNDHVFYNIDGKSCDQLAQDQIITNNVEPWHSNENYFRLSVFLDSSKSTQLSISHNTIQVWKWKYLSNNKRERVLEYIRARNKEMEIQELRVGEREFELRVSVPSKELHTPKIRTIHWPNNVNVLEAACRTLFVLGKKKHSITCFTNVNQMKYLVECTQKLVRKYIMKYGIFRLTSIRYLIMKYLIKNEKSSTTERSKSDLHHAIKCIQERGNSTVILKYLIDYYADNSKEYNNYGWMFTVSKAIPLLYEAKLNEFVQYLFKKPCFGITEAYTPPLHITSYDIKRGNNASVMHSLVVKPRLATNFHYTSCILRLYYWFKTSQNDRKVYMVPLPDFTANPKSKDSNSKDPKDSNPKDLKSKILWVLYTIFWPRKKVINKKKEMSPFLRVINEEKGYEIYRTPAIMAVLDLKWKAAQIVQLKRGVRKYMRIYNIIDLLSILLPLVNYIAAILNDHQILILRKSVYNSFLAFTALVLWLELILLMRFFIDPARFIYIIGSILRTIWPFFAFMLIVDDLILSIPTYKINDTSNSGLYSNITIYQDIDKSSWLDNYYSNPFLSIEAVFFWTNGRWDQLSQWDNYVVNALSVLGSIILVLIFQNLLIAFMNGEFDKASEAGRTVAYKHRADLVADYEVLQRPFSDESSDPRYIYYIPDPGMIHTWLTETEKDEEQKARLMVVTSKLKTKDASYNKICNEPLNVDEKINNLENEFKKFDEKLETILKTLNNLNNSK</sequence>
<dbReference type="InterPro" id="IPR036322">
    <property type="entry name" value="WD40_repeat_dom_sf"/>
</dbReference>
<organism evidence="3 4">
    <name type="scientific">Diversispora eburnea</name>
    <dbReference type="NCBI Taxonomy" id="1213867"/>
    <lineage>
        <taxon>Eukaryota</taxon>
        <taxon>Fungi</taxon>
        <taxon>Fungi incertae sedis</taxon>
        <taxon>Mucoromycota</taxon>
        <taxon>Glomeromycotina</taxon>
        <taxon>Glomeromycetes</taxon>
        <taxon>Diversisporales</taxon>
        <taxon>Diversisporaceae</taxon>
        <taxon>Diversispora</taxon>
    </lineage>
</organism>
<evidence type="ECO:0000256" key="1">
    <source>
        <dbReference type="SAM" id="MobiDB-lite"/>
    </source>
</evidence>